<evidence type="ECO:0000313" key="5">
    <source>
        <dbReference type="Proteomes" id="UP001203972"/>
    </source>
</evidence>
<dbReference type="EMBL" id="CP048838">
    <property type="protein sequence ID" value="QJA04002.1"/>
    <property type="molecule type" value="Genomic_DNA"/>
</dbReference>
<dbReference type="AlphaFoldDB" id="A0AAP2UQ90"/>
<evidence type="ECO:0000313" key="2">
    <source>
        <dbReference type="EMBL" id="MCR0234138.1"/>
    </source>
</evidence>
<keyword evidence="1" id="KW-0175">Coiled coil</keyword>
<organism evidence="2 5">
    <name type="scientific">Clostridium innocuum</name>
    <dbReference type="NCBI Taxonomy" id="1522"/>
    <lineage>
        <taxon>Bacteria</taxon>
        <taxon>Bacillati</taxon>
        <taxon>Bacillota</taxon>
        <taxon>Clostridia</taxon>
        <taxon>Eubacteriales</taxon>
        <taxon>Clostridiaceae</taxon>
        <taxon>Clostridium</taxon>
    </lineage>
</organism>
<proteinExistence type="predicted"/>
<reference evidence="3 4" key="1">
    <citation type="submission" date="2020-02" db="EMBL/GenBank/DDBJ databases">
        <authorList>
            <person name="Kociolek L.K."/>
            <person name="Ozer E.A."/>
        </authorList>
    </citation>
    <scope>NUCLEOTIDE SEQUENCE [LARGE SCALE GENOMIC DNA]</scope>
    <source>
        <strain evidence="3 4">ATCC 14501</strain>
    </source>
</reference>
<dbReference type="RefSeq" id="WP_002611174.1">
    <property type="nucleotide sequence ID" value="NZ_BAAACC010000004.1"/>
</dbReference>
<reference evidence="2" key="2">
    <citation type="journal article" date="2022" name="Clin. Infect. Dis.">
        <title>Association between Clostridium innocuum and antibiotic-associated diarrhea in adults and children: A cross-sectional study and comparative genomics analysis.</title>
        <authorList>
            <person name="Cherny K.E."/>
            <person name="Muscat E.B."/>
            <person name="Balaji A."/>
            <person name="Mukherjee J."/>
            <person name="Ozer E.A."/>
            <person name="Angarone M.P."/>
            <person name="Hauser A.R."/>
            <person name="Sichel J.S."/>
            <person name="Amponsah E."/>
            <person name="Kociolek L.K."/>
        </authorList>
    </citation>
    <scope>NUCLEOTIDE SEQUENCE</scope>
    <source>
        <strain evidence="2">NU1-AC-029v</strain>
    </source>
</reference>
<accession>A0AAP2UQ90</accession>
<dbReference type="Proteomes" id="UP000503330">
    <property type="component" value="Chromosome"/>
</dbReference>
<evidence type="ECO:0000256" key="1">
    <source>
        <dbReference type="SAM" id="Coils"/>
    </source>
</evidence>
<evidence type="ECO:0000313" key="3">
    <source>
        <dbReference type="EMBL" id="QJA04002.1"/>
    </source>
</evidence>
<protein>
    <submittedName>
        <fullName evidence="2">Uncharacterized protein</fullName>
    </submittedName>
</protein>
<feature type="coiled-coil region" evidence="1">
    <location>
        <begin position="77"/>
        <end position="104"/>
    </location>
</feature>
<dbReference type="GeneID" id="61927253"/>
<gene>
    <name evidence="3" type="ORF">G4D54_16910</name>
    <name evidence="2" type="ORF">MKC95_15295</name>
</gene>
<dbReference type="Proteomes" id="UP001203972">
    <property type="component" value="Unassembled WGS sequence"/>
</dbReference>
<dbReference type="EMBL" id="JAKTMA010000028">
    <property type="protein sequence ID" value="MCR0234138.1"/>
    <property type="molecule type" value="Genomic_DNA"/>
</dbReference>
<evidence type="ECO:0000313" key="4">
    <source>
        <dbReference type="Proteomes" id="UP000503330"/>
    </source>
</evidence>
<sequence length="126" mass="14802">MKYYFAETCSTYDDDTCSCVCAFEGELKKDDIVVIDYNDHFITARIKEPCDELKILTGRYDYHNALTKVEIAEYLRGKEAEVNRAMLLREMEDLSKEVKMVEQMKKCAAHDSRMQELLNRFEALKH</sequence>
<name>A0AAP2UQ90_CLOIN</name>